<keyword evidence="2" id="KW-1185">Reference proteome</keyword>
<protein>
    <submittedName>
        <fullName evidence="3">Uncharacterized protein</fullName>
    </submittedName>
</protein>
<dbReference type="Proteomes" id="UP000887565">
    <property type="component" value="Unplaced"/>
</dbReference>
<accession>A0A915HIH6</accession>
<feature type="compositionally biased region" description="Low complexity" evidence="1">
    <location>
        <begin position="58"/>
        <end position="79"/>
    </location>
</feature>
<sequence>MLNGIDFLLHSRCARSRRTEIVTVSGGGLETRRESIALETANGVVRKSATAAKPTRIATEATTSSSVTKTATTTPTSTAPKTATAFSITETTTTTISTATIPTATYKDIADLTVDGDSIKEYGCKISHNTSSKTSSTIIAVSEAVRATTETTSAKPTAATFTPVFVPESSVISVPVNQRMNNIGVHTKVSL</sequence>
<dbReference type="WBParaSite" id="nRc.2.0.1.t01443-RA">
    <property type="protein sequence ID" value="nRc.2.0.1.t01443-RA"/>
    <property type="gene ID" value="nRc.2.0.1.g01443"/>
</dbReference>
<evidence type="ECO:0000256" key="1">
    <source>
        <dbReference type="SAM" id="MobiDB-lite"/>
    </source>
</evidence>
<evidence type="ECO:0000313" key="2">
    <source>
        <dbReference type="Proteomes" id="UP000887565"/>
    </source>
</evidence>
<evidence type="ECO:0000313" key="3">
    <source>
        <dbReference type="WBParaSite" id="nRc.2.0.1.t01443-RA"/>
    </source>
</evidence>
<organism evidence="2 3">
    <name type="scientific">Romanomermis culicivorax</name>
    <name type="common">Nematode worm</name>
    <dbReference type="NCBI Taxonomy" id="13658"/>
    <lineage>
        <taxon>Eukaryota</taxon>
        <taxon>Metazoa</taxon>
        <taxon>Ecdysozoa</taxon>
        <taxon>Nematoda</taxon>
        <taxon>Enoplea</taxon>
        <taxon>Dorylaimia</taxon>
        <taxon>Mermithida</taxon>
        <taxon>Mermithoidea</taxon>
        <taxon>Mermithidae</taxon>
        <taxon>Romanomermis</taxon>
    </lineage>
</organism>
<feature type="region of interest" description="Disordered" evidence="1">
    <location>
        <begin position="53"/>
        <end position="79"/>
    </location>
</feature>
<name>A0A915HIH6_ROMCU</name>
<reference evidence="3" key="1">
    <citation type="submission" date="2022-11" db="UniProtKB">
        <authorList>
            <consortium name="WormBaseParasite"/>
        </authorList>
    </citation>
    <scope>IDENTIFICATION</scope>
</reference>
<proteinExistence type="predicted"/>
<dbReference type="AlphaFoldDB" id="A0A915HIH6"/>